<evidence type="ECO:0000313" key="1">
    <source>
        <dbReference type="EMBL" id="ACR35086.1"/>
    </source>
</evidence>
<reference evidence="1" key="2">
    <citation type="submission" date="2012-06" db="EMBL/GenBank/DDBJ databases">
        <authorList>
            <person name="Yu Y."/>
            <person name="Currie J."/>
            <person name="Lomeli R."/>
            <person name="Angelova A."/>
            <person name="Collura K."/>
            <person name="Wissotski M."/>
            <person name="Campos D."/>
            <person name="Kudrna D."/>
            <person name="Golser W."/>
            <person name="Ashely E."/>
            <person name="Descour A."/>
            <person name="Fernandes J."/>
            <person name="Soderlund C."/>
            <person name="Walbot V."/>
        </authorList>
    </citation>
    <scope>NUCLEOTIDE SEQUENCE</scope>
    <source>
        <strain evidence="1">B73</strain>
    </source>
</reference>
<accession>C4J1N6</accession>
<sequence length="411" mass="44497">MSVYPARLLLRQQPRDEWHAELWEPVLALDEALDGVLLQRVLVGDVLDTPPLDASGHVGAGPVVFHLGVVAGAEAEVAEPRQPALRVDEPADLRLDVERARVLLPRAAQEGPEPADALLELRVRRDGAVVDDGAAHRPPLLAALRRDDVLLVVHALAHLDEAVLEHHLRVAEDEVDGARDDAVAVVLAARVRVQRVLVPVEPALVERRHVALHPQRHRLVVLGSRRVLHADPAHQEPVPDRLHRGRVLGGDVHHEALVARDHRLGGAVADHHQVRHVPGHGHVLPVLAGLHVHDVRGGALQRHLGQRRVDGPEVAAAVLGHRHLEDGLGQLRGAGGVPGRRLQRLLARLPVVHGLAEGLDGLHRRGHLALLGPPAIAAAFEGNDADGGHHRHDQDGRCADDGAFHRRVRTA</sequence>
<reference evidence="1" key="1">
    <citation type="journal article" date="2009" name="PLoS Genet.">
        <title>Sequencing, mapping, and analysis of 27,455 maize full-length cDNAs.</title>
        <authorList>
            <person name="Soderlund C."/>
            <person name="Descour A."/>
            <person name="Kudrna D."/>
            <person name="Bomhoff M."/>
            <person name="Boyd L."/>
            <person name="Currie J."/>
            <person name="Angelova A."/>
            <person name="Collura K."/>
            <person name="Wissotski M."/>
            <person name="Ashley E."/>
            <person name="Morrow D."/>
            <person name="Fernandes J."/>
            <person name="Walbot V."/>
            <person name="Yu Y."/>
        </authorList>
    </citation>
    <scope>NUCLEOTIDE SEQUENCE</scope>
    <source>
        <strain evidence="1">B73</strain>
    </source>
</reference>
<dbReference type="AlphaFoldDB" id="C4J1N6"/>
<proteinExistence type="evidence at transcript level"/>
<dbReference type="EMBL" id="BT084733">
    <property type="protein sequence ID" value="ACR35086.1"/>
    <property type="molecule type" value="mRNA"/>
</dbReference>
<organism evidence="1">
    <name type="scientific">Zea mays</name>
    <name type="common">Maize</name>
    <dbReference type="NCBI Taxonomy" id="4577"/>
    <lineage>
        <taxon>Eukaryota</taxon>
        <taxon>Viridiplantae</taxon>
        <taxon>Streptophyta</taxon>
        <taxon>Embryophyta</taxon>
        <taxon>Tracheophyta</taxon>
        <taxon>Spermatophyta</taxon>
        <taxon>Magnoliopsida</taxon>
        <taxon>Liliopsida</taxon>
        <taxon>Poales</taxon>
        <taxon>Poaceae</taxon>
        <taxon>PACMAD clade</taxon>
        <taxon>Panicoideae</taxon>
        <taxon>Andropogonodae</taxon>
        <taxon>Andropogoneae</taxon>
        <taxon>Tripsacinae</taxon>
        <taxon>Zea</taxon>
    </lineage>
</organism>
<protein>
    <submittedName>
        <fullName evidence="1">Uncharacterized protein</fullName>
    </submittedName>
</protein>
<name>C4J1N6_MAIZE</name>